<dbReference type="Proteomes" id="UP001189429">
    <property type="component" value="Unassembled WGS sequence"/>
</dbReference>
<sequence length="2232" mass="236583">LLALLAAAQGGEGRWSGFWQAWGWMAQAAVEDLDGGDEDLWEAPEADVPAPVADGPVPIVPLEVAQGKCYCSTGYTAGGLEQCRFAWRALRVTSAEPPQRFVRAEFLFSDDGYWDWWASHPGQPSAVTARPLIHVCSESPCSVEEGPGTCTELIHVADGAELGLTDLRALFAECQEVNPEAAWPAARLGALVAAAAPARPAAVAKPAGRPPAAAGPLRAPPGAAPFDDFLSVGGSSRGPGSELAAEEEAAAAGGLGGKLAGARARFEEGKRAAGDVNLDGFPLGAEAAGEGPAKRRSLGDLLVERAAKLKRAASDAAPRGSRDPAPERAPPGAGLNGGMRELAQALAMAIREGKEAPPGDIGGGGLSSTDPAAVPRDLATKRAFCRRMAAAAPGRLTELSLQQMADFLGSQEGEAAVDATGPIALRHLLTIYLPQHPVKEIGAQTHRELRTLAEAVDLLMQGKSARACDLIVQRLKALQVATTDGSWAAAKWLELIPPRDEPTAIRSEEEELIRSIQLGEMKLDELSARLAAAKTPGFRGGSASAPGSGRGRASSAGRGVGSPAAVEDVLRGDAEEVPEAAGGDEHPAPPASLQSSCGGAPPSDLSGGSLPPAPRYGGASSGRVADASIKGACPARGAGGGVRGVGQTRFTEGGERATLCGGGEGVAEPPLATALQCWSDELSFDFGKSIVAVDLAARLVAAVRRHPGSLGNFARSFSMRADTFCGSGGSSNRRARDALPLPLPSTEEVDRWLAHSALPKARRCRRRAVAREVSEQAWLYLSAVALNYAFCGRAQEGWRHRPTLSKAQTQVYVHLRSRAAALAEDPLAVVMVPAIDELAGGCGSAYEGESGVKALPCRLCELAPGLPARECAATLDAIDFVDDEVGAWLRRPELALLDQSDWPDPLPRARVNVETEADWEELALHLVSLGIFTTLAESALVRVRGEPVLNGLFAVEKKGTPAPGATRVTRLILNMVPGNSLLKAHVGEAALLAASTSWTSVVIPEGKLLLWSGDDQKGAFFVWRVPPAWHPYMAVGRPLAGKLFGRSVPVVYVTSAVIAMGWSLAVPVFQHIHRRLCRLAPPLGAGLPPDGEWRKDCARPLVEAGSGQDAGWWQVYIDDFDAPEIVEEVLARKLAGTPSDLQLRVRASYERASVSFSAEKAHCRQLRVERMGADVGGVSGRLAVPASKALATAGLCLAAVQRRLIPWRVAMAVLGKLVRAFEFRRPLFGVLNSVWTLAASSAQGAFLDAEMVEELFMGVMVLPLAASSLRTRVDGMVTSSDASEMGGGACTSAGLREDVAAALQVPRTVPDQLGIGARLLNMPEDPARPWAAANPRVPARAVRRALSVLLIGLFDGIGGLAVAFSRLPVRIAAYVAAETDAKARRVVRLRWPGVIDWGDVTRVSSETVRDLFEAFGSLVDLVVVAAGSPCQDLSRPNVGGRGLSGRKSSLFHEVPRILALLAAVFRDRLVWFVENVASMSDVNVELISEALQVRPTLVCSSVFVPCRRPRLFWTSWGVTAAAPLQLADRGVYDELVGPGVPLMDLEWEDEGCSWPGRPRCSPTLVCCRPQPSFPSAPRGFAAASEAARQRWAADGHRYHVALYEDKNMICTSSFPFLRLPTSEERERLLGFDVGYTSLATKGSNPQDASDARAFLLGNSFSVHVVAWLCQQLLHRRGALNRELSIEECRATWDQAGAFVTEPGEPDTAEARQLVLHYLSRAEKGGSDVRLDYGAPYCPRGWPRTSLDPFVWKWRVVVSMAWPGRSSTHINVRELQAATSAIRWRARKVAQHGSRFLHLVDSQVVAAIVTKGRSSSRKLQPILKRWMAVVVAADMYPLIGYVVSEDNPADEPVSAETRRRYERALRALLAHFGAEQAGADVLRGDPEDADALVAECLEGLWASGVGIAAANNTLAGVCFAAPRLRRHLDLSWTLLKAWRHHEPASRVLPLTAEAVAAMAGFACAAGAFDVAALLLVAFEGMLRGAEVFALTVGDIVDRGELFVVRISSSKTTAGKDCAEAVVIRSRMAVALLRIAVRGLGAGARISWRTPSQLRGALSALARGLGLAGPITRHSFRRGGASAFFVRSGSMEATLVAGRWASSATARLYIEGAVADSVRAQPGSEAARAVARGLRLLQLATAKGHCIAPNSACLKSGVYLRCGEDNRPPAVGPRGPPFSGPGFSGSRGPPVVWGVLCLGPTPVSPPPCVVSPPPVASSRHLLLERADLFGVQRP</sequence>
<dbReference type="InterPro" id="IPR001525">
    <property type="entry name" value="C5_MeTfrase"/>
</dbReference>
<gene>
    <name evidence="7" type="ORF">PCOR1329_LOCUS43993</name>
</gene>
<evidence type="ECO:0000313" key="7">
    <source>
        <dbReference type="EMBL" id="CAK0852008.1"/>
    </source>
</evidence>
<feature type="non-terminal residue" evidence="7">
    <location>
        <position position="1"/>
    </location>
</feature>
<evidence type="ECO:0000256" key="3">
    <source>
        <dbReference type="ARBA" id="ARBA00022679"/>
    </source>
</evidence>
<evidence type="ECO:0000256" key="4">
    <source>
        <dbReference type="ARBA" id="ARBA00022691"/>
    </source>
</evidence>
<keyword evidence="4" id="KW-0949">S-adenosyl-L-methionine</keyword>
<comment type="caution">
    <text evidence="7">The sequence shown here is derived from an EMBL/GenBank/DDBJ whole genome shotgun (WGS) entry which is preliminary data.</text>
</comment>
<reference evidence="7" key="1">
    <citation type="submission" date="2023-10" db="EMBL/GenBank/DDBJ databases">
        <authorList>
            <person name="Chen Y."/>
            <person name="Shah S."/>
            <person name="Dougan E. K."/>
            <person name="Thang M."/>
            <person name="Chan C."/>
        </authorList>
    </citation>
    <scope>NUCLEOTIDE SEQUENCE [LARGE SCALE GENOMIC DNA]</scope>
</reference>
<dbReference type="Pfam" id="PF00145">
    <property type="entry name" value="DNA_methylase"/>
    <property type="match status" value="1"/>
</dbReference>
<dbReference type="InterPro" id="IPR050390">
    <property type="entry name" value="C5-Methyltransferase"/>
</dbReference>
<feature type="region of interest" description="Disordered" evidence="6">
    <location>
        <begin position="311"/>
        <end position="337"/>
    </location>
</feature>
<accession>A0ABN9U1R2</accession>
<feature type="compositionally biased region" description="Low complexity" evidence="6">
    <location>
        <begin position="598"/>
        <end position="610"/>
    </location>
</feature>
<dbReference type="Gene3D" id="3.40.50.150">
    <property type="entry name" value="Vaccinia Virus protein VP39"/>
    <property type="match status" value="1"/>
</dbReference>
<keyword evidence="3" id="KW-0808">Transferase</keyword>
<keyword evidence="2" id="KW-0489">Methyltransferase</keyword>
<proteinExistence type="predicted"/>
<keyword evidence="8" id="KW-1185">Reference proteome</keyword>
<evidence type="ECO:0000256" key="2">
    <source>
        <dbReference type="ARBA" id="ARBA00022603"/>
    </source>
</evidence>
<feature type="region of interest" description="Disordered" evidence="6">
    <location>
        <begin position="204"/>
        <end position="226"/>
    </location>
</feature>
<dbReference type="InterPro" id="IPR011010">
    <property type="entry name" value="DNA_brk_join_enz"/>
</dbReference>
<dbReference type="PANTHER" id="PTHR23068:SF25">
    <property type="entry name" value="DNA (CYTOSINE-5)-METHYLTRANSFERASE DRM2"/>
    <property type="match status" value="1"/>
</dbReference>
<protein>
    <recommendedName>
        <fullName evidence="1">DNA (cytosine-5-)-methyltransferase</fullName>
        <ecNumber evidence="1">2.1.1.37</ecNumber>
    </recommendedName>
</protein>
<dbReference type="EC" id="2.1.1.37" evidence="1"/>
<feature type="region of interest" description="Disordered" evidence="6">
    <location>
        <begin position="536"/>
        <end position="564"/>
    </location>
</feature>
<evidence type="ECO:0000313" key="8">
    <source>
        <dbReference type="Proteomes" id="UP001189429"/>
    </source>
</evidence>
<evidence type="ECO:0000256" key="6">
    <source>
        <dbReference type="SAM" id="MobiDB-lite"/>
    </source>
</evidence>
<feature type="region of interest" description="Disordered" evidence="6">
    <location>
        <begin position="577"/>
        <end position="622"/>
    </location>
</feature>
<dbReference type="PANTHER" id="PTHR23068">
    <property type="entry name" value="DNA CYTOSINE-5- -METHYLTRANSFERASE 3-RELATED"/>
    <property type="match status" value="1"/>
</dbReference>
<dbReference type="SUPFAM" id="SSF53335">
    <property type="entry name" value="S-adenosyl-L-methionine-dependent methyltransferases"/>
    <property type="match status" value="1"/>
</dbReference>
<feature type="compositionally biased region" description="Low complexity" evidence="6">
    <location>
        <begin position="541"/>
        <end position="564"/>
    </location>
</feature>
<keyword evidence="5" id="KW-0233">DNA recombination</keyword>
<dbReference type="InterPro" id="IPR013762">
    <property type="entry name" value="Integrase-like_cat_sf"/>
</dbReference>
<organism evidence="7 8">
    <name type="scientific">Prorocentrum cordatum</name>
    <dbReference type="NCBI Taxonomy" id="2364126"/>
    <lineage>
        <taxon>Eukaryota</taxon>
        <taxon>Sar</taxon>
        <taxon>Alveolata</taxon>
        <taxon>Dinophyceae</taxon>
        <taxon>Prorocentrales</taxon>
        <taxon>Prorocentraceae</taxon>
        <taxon>Prorocentrum</taxon>
    </lineage>
</organism>
<evidence type="ECO:0000256" key="5">
    <source>
        <dbReference type="ARBA" id="ARBA00023172"/>
    </source>
</evidence>
<feature type="compositionally biased region" description="Low complexity" evidence="6">
    <location>
        <begin position="204"/>
        <end position="217"/>
    </location>
</feature>
<evidence type="ECO:0000256" key="1">
    <source>
        <dbReference type="ARBA" id="ARBA00011975"/>
    </source>
</evidence>
<dbReference type="EMBL" id="CAUYUJ010015285">
    <property type="protein sequence ID" value="CAK0852008.1"/>
    <property type="molecule type" value="Genomic_DNA"/>
</dbReference>
<dbReference type="SUPFAM" id="SSF56349">
    <property type="entry name" value="DNA breaking-rejoining enzymes"/>
    <property type="match status" value="1"/>
</dbReference>
<dbReference type="Gene3D" id="1.10.443.10">
    <property type="entry name" value="Intergrase catalytic core"/>
    <property type="match status" value="1"/>
</dbReference>
<dbReference type="InterPro" id="IPR029063">
    <property type="entry name" value="SAM-dependent_MTases_sf"/>
</dbReference>
<name>A0ABN9U1R2_9DINO</name>